<organism evidence="1 2">
    <name type="scientific">Neptuniibacter caesariensis</name>
    <dbReference type="NCBI Taxonomy" id="207954"/>
    <lineage>
        <taxon>Bacteria</taxon>
        <taxon>Pseudomonadati</taxon>
        <taxon>Pseudomonadota</taxon>
        <taxon>Gammaproteobacteria</taxon>
        <taxon>Oceanospirillales</taxon>
        <taxon>Oceanospirillaceae</taxon>
        <taxon>Neptuniibacter</taxon>
    </lineage>
</organism>
<dbReference type="Proteomes" id="UP000002171">
    <property type="component" value="Unassembled WGS sequence"/>
</dbReference>
<evidence type="ECO:0000313" key="1">
    <source>
        <dbReference type="EMBL" id="EAR61533.1"/>
    </source>
</evidence>
<protein>
    <submittedName>
        <fullName evidence="1">Uncharacterized protein</fullName>
    </submittedName>
</protein>
<reference evidence="1 2" key="1">
    <citation type="submission" date="2006-02" db="EMBL/GenBank/DDBJ databases">
        <authorList>
            <person name="Pinhassi J."/>
            <person name="Pedros-Alio C."/>
            <person name="Ferriera S."/>
            <person name="Johnson J."/>
            <person name="Kravitz S."/>
            <person name="Halpern A."/>
            <person name="Remington K."/>
            <person name="Beeson K."/>
            <person name="Tran B."/>
            <person name="Rogers Y.-H."/>
            <person name="Friedman R."/>
            <person name="Venter J.C."/>
        </authorList>
    </citation>
    <scope>NUCLEOTIDE SEQUENCE [LARGE SCALE GENOMIC DNA]</scope>
    <source>
        <strain evidence="1 2">MED92</strain>
    </source>
</reference>
<name>A0A7U8C4Q8_NEPCE</name>
<evidence type="ECO:0000313" key="2">
    <source>
        <dbReference type="Proteomes" id="UP000002171"/>
    </source>
</evidence>
<gene>
    <name evidence="1" type="ORF">MED92_12801</name>
</gene>
<comment type="caution">
    <text evidence="1">The sequence shown here is derived from an EMBL/GenBank/DDBJ whole genome shotgun (WGS) entry which is preliminary data.</text>
</comment>
<accession>A0A7U8C4Q8</accession>
<dbReference type="EMBL" id="AAOW01000007">
    <property type="protein sequence ID" value="EAR61533.1"/>
    <property type="molecule type" value="Genomic_DNA"/>
</dbReference>
<sequence>MRKTTVSTTFLIYKGVNLEVYNVKSEEEDAKYLLSYINDVLIPSSKEFFSLLDDNNVLLHHAFSFNAILAHAIDYMVFIAKKVSDVKRKDFISNFDQRYGVDGCAHINNKFRLLDAINNSFKHVELEQKRYSDLIEMYGDLTFHSLAPIEGKIFFKSSSYKFDYSRVVMRPIAVIFNCGLKTIDDVDDFINGRICGSTGYGYFDYDYEPHDAIDRMIDACNPECMDCGESGDDCDCPNFIYGNDRGDFSSNIDPSFEFGDVMSDISGTREWSK</sequence>
<keyword evidence="2" id="KW-1185">Reference proteome</keyword>
<dbReference type="AlphaFoldDB" id="A0A7U8C4Q8"/>
<proteinExistence type="predicted"/>